<evidence type="ECO:0000313" key="3">
    <source>
        <dbReference type="Proteomes" id="UP000475249"/>
    </source>
</evidence>
<accession>A0A6L9EBK2</accession>
<dbReference type="Pfam" id="PF20026">
    <property type="entry name" value="DUF6434"/>
    <property type="match status" value="1"/>
</dbReference>
<reference evidence="2 3" key="1">
    <citation type="submission" date="2020-01" db="EMBL/GenBank/DDBJ databases">
        <title>Bacteria diversity of Porities sp.</title>
        <authorList>
            <person name="Wang G."/>
        </authorList>
    </citation>
    <scope>NUCLEOTIDE SEQUENCE [LARGE SCALE GENOMIC DNA]</scope>
    <source>
        <strain evidence="2 3">R33</strain>
    </source>
</reference>
<name>A0A6L9EBK2_9FLAO</name>
<protein>
    <recommendedName>
        <fullName evidence="1">DUF6434 domain-containing protein</fullName>
    </recommendedName>
</protein>
<comment type="caution">
    <text evidence="2">The sequence shown here is derived from an EMBL/GenBank/DDBJ whole genome shotgun (WGS) entry which is preliminary data.</text>
</comment>
<gene>
    <name evidence="2" type="ORF">GTQ38_08955</name>
</gene>
<dbReference type="InterPro" id="IPR045492">
    <property type="entry name" value="DUF6434"/>
</dbReference>
<sequence>MIENIGQRPTFEQIRNSSEFNNWYWKKSDLVDICIQAGLPYGGSKFELRDRILFALDNPGKEAPLTKKKRPTSTFNWAREELHLDTIITDSVSFGPNFRNFMKSQIGPQFSCHSDFMNWVKQHPGKSLADAVFQWHELEARKEDPDFRRDIARHNNYNQYMRDFLDHYPEKAFKDAVACWKMKKELPAPGGRVVFSPKDIELRPEIT</sequence>
<proteinExistence type="predicted"/>
<dbReference type="EMBL" id="WXYO01000003">
    <property type="protein sequence ID" value="NAS12127.1"/>
    <property type="molecule type" value="Genomic_DNA"/>
</dbReference>
<organism evidence="2 3">
    <name type="scientific">Poritiphilus flavus</name>
    <dbReference type="NCBI Taxonomy" id="2697053"/>
    <lineage>
        <taxon>Bacteria</taxon>
        <taxon>Pseudomonadati</taxon>
        <taxon>Bacteroidota</taxon>
        <taxon>Flavobacteriia</taxon>
        <taxon>Flavobacteriales</taxon>
        <taxon>Flavobacteriaceae</taxon>
        <taxon>Poritiphilus</taxon>
    </lineage>
</organism>
<feature type="domain" description="DUF6434" evidence="1">
    <location>
        <begin position="75"/>
        <end position="137"/>
    </location>
</feature>
<dbReference type="AlphaFoldDB" id="A0A6L9EBK2"/>
<keyword evidence="3" id="KW-1185">Reference proteome</keyword>
<dbReference type="RefSeq" id="WP_161435152.1">
    <property type="nucleotide sequence ID" value="NZ_WXYO01000003.1"/>
</dbReference>
<dbReference type="Pfam" id="PF18953">
    <property type="entry name" value="SAP_new25"/>
    <property type="match status" value="1"/>
</dbReference>
<evidence type="ECO:0000313" key="2">
    <source>
        <dbReference type="EMBL" id="NAS12127.1"/>
    </source>
</evidence>
<dbReference type="Proteomes" id="UP000475249">
    <property type="component" value="Unassembled WGS sequence"/>
</dbReference>
<evidence type="ECO:0000259" key="1">
    <source>
        <dbReference type="Pfam" id="PF20026"/>
    </source>
</evidence>